<keyword evidence="1" id="KW-0732">Signal</keyword>
<keyword evidence="3" id="KW-1185">Reference proteome</keyword>
<sequence>MRLNSIRLAALLLLPGVAAAQPAPAPGRYQAVPGNPTVLIDTATGQSWVLVQTPGPPVQWAPLRFWTPGNVLAPLPPAPGAVGNRPSGGGN</sequence>
<organism evidence="2 3">
    <name type="scientific">Plastoroseomonas hellenica</name>
    <dbReference type="NCBI Taxonomy" id="2687306"/>
    <lineage>
        <taxon>Bacteria</taxon>
        <taxon>Pseudomonadati</taxon>
        <taxon>Pseudomonadota</taxon>
        <taxon>Alphaproteobacteria</taxon>
        <taxon>Acetobacterales</taxon>
        <taxon>Acetobacteraceae</taxon>
        <taxon>Plastoroseomonas</taxon>
    </lineage>
</organism>
<dbReference type="RefSeq" id="WP_211851306.1">
    <property type="nucleotide sequence ID" value="NZ_JAAGBB010000004.1"/>
</dbReference>
<accession>A0ABS5ETU9</accession>
<evidence type="ECO:0008006" key="4">
    <source>
        <dbReference type="Google" id="ProtNLM"/>
    </source>
</evidence>
<name>A0ABS5ETU9_9PROT</name>
<comment type="caution">
    <text evidence="2">The sequence shown here is derived from an EMBL/GenBank/DDBJ whole genome shotgun (WGS) entry which is preliminary data.</text>
</comment>
<evidence type="ECO:0000256" key="1">
    <source>
        <dbReference type="SAM" id="SignalP"/>
    </source>
</evidence>
<feature type="chain" id="PRO_5046189185" description="SH3 domain-containing protein" evidence="1">
    <location>
        <begin position="21"/>
        <end position="91"/>
    </location>
</feature>
<protein>
    <recommendedName>
        <fullName evidence="4">SH3 domain-containing protein</fullName>
    </recommendedName>
</protein>
<dbReference type="EMBL" id="JAAGBB010000004">
    <property type="protein sequence ID" value="MBR0663722.1"/>
    <property type="molecule type" value="Genomic_DNA"/>
</dbReference>
<feature type="signal peptide" evidence="1">
    <location>
        <begin position="1"/>
        <end position="20"/>
    </location>
</feature>
<gene>
    <name evidence="2" type="ORF">GXW71_05060</name>
</gene>
<evidence type="ECO:0000313" key="2">
    <source>
        <dbReference type="EMBL" id="MBR0663722.1"/>
    </source>
</evidence>
<reference evidence="3" key="1">
    <citation type="journal article" date="2021" name="Syst. Appl. Microbiol.">
        <title>Roseomonas hellenica sp. nov., isolated from roots of wild-growing Alkanna tinctoria.</title>
        <authorList>
            <person name="Rat A."/>
            <person name="Naranjo H.D."/>
            <person name="Lebbe L."/>
            <person name="Cnockaert M."/>
            <person name="Krigas N."/>
            <person name="Grigoriadou K."/>
            <person name="Maloupa E."/>
            <person name="Willems A."/>
        </authorList>
    </citation>
    <scope>NUCLEOTIDE SEQUENCE [LARGE SCALE GENOMIC DNA]</scope>
    <source>
        <strain evidence="3">LMG 31523</strain>
    </source>
</reference>
<proteinExistence type="predicted"/>
<dbReference type="Proteomes" id="UP001196870">
    <property type="component" value="Unassembled WGS sequence"/>
</dbReference>
<evidence type="ECO:0000313" key="3">
    <source>
        <dbReference type="Proteomes" id="UP001196870"/>
    </source>
</evidence>